<evidence type="ECO:0000256" key="12">
    <source>
        <dbReference type="SAM" id="MobiDB-lite"/>
    </source>
</evidence>
<accession>A0A8J7F511</accession>
<name>A0A8J7F511_9CYAN</name>
<keyword evidence="11 13" id="KW-0472">Membrane</keyword>
<evidence type="ECO:0000313" key="15">
    <source>
        <dbReference type="EMBL" id="MBE9213740.1"/>
    </source>
</evidence>
<feature type="transmembrane region" description="Helical" evidence="13">
    <location>
        <begin position="714"/>
        <end position="732"/>
    </location>
</feature>
<dbReference type="GO" id="GO:0005886">
    <property type="term" value="C:plasma membrane"/>
    <property type="evidence" value="ECO:0007669"/>
    <property type="project" value="UniProtKB-SubCell"/>
</dbReference>
<keyword evidence="6" id="KW-0479">Metal-binding</keyword>
<sequence length="734" mass="82594">MSSHSKSSLEAGLAALKQEDYRTAKIILEDVAARDSDIHRSLQAQVALVVAYSKDGEIQMAIAVCESLTQTNNSQIKQWAEKSLKQLKKKYPQQQLYSTGFVAFESSKEESERVEQIEELISSSTPPPPPPSFSSSQLKKLPAQIQTKPDGEQVAHKQANIHWRLGRRAKVWQPLPKRNFLRLRLLGVGTFIALFWVVRGLIQLVMKLINDILVALPFLEPIQFLYKNPTLFLLGIFTILTAVSPWLIDWLLCRFYAKKTLSRETLNTYSRESVRVLQRYCQPRGWKLPQLGILPIVAPIAFTFGHLPRTAHIVVSQGLLEQLADDEIAAIVGCQLGQIARIDCTVMSVMVLVTIPVYQLYQWICQQADNIPNRIGCTVLGIIGNGVYGIWLLLTGTGLWLSQKRIYQNDRIGAEVTGNPNGLIRGLLKSAIGIANNIANSEQTPWQLETLNLLIPVGYKQSLSLGSIAANTTFESLLMWDCLNPYRQWFLINNSHPLMGERLRELCKIAEYWHVEPELYLESQQCLKLKRESFLLQISPFLGILFGAASALLFRLAWYAAFAVHLINLKWIYDDWKFVTGFMLIGFSLGSLIRINSLFVDIKSEDLQTSESLPELFTNPATLPINSTAVEFSGKLLGRRGSRNYLGQDLILQVGLSLVKLHHVSWLGQSLNAQDFIGRRVSVTGWLRRGATPWLDIQTLKTQSGKMVNSPHPIWSTILTVATFAWGAYIILTS</sequence>
<keyword evidence="10 15" id="KW-0482">Metalloprotease</keyword>
<dbReference type="AlphaFoldDB" id="A0A8J7F511"/>
<comment type="cofactor">
    <cofactor evidence="1">
        <name>Zn(2+)</name>
        <dbReference type="ChEBI" id="CHEBI:29105"/>
    </cofactor>
</comment>
<keyword evidence="3" id="KW-1003">Cell membrane</keyword>
<feature type="transmembrane region" description="Helical" evidence="13">
    <location>
        <begin position="578"/>
        <end position="595"/>
    </location>
</feature>
<dbReference type="Pfam" id="PF01435">
    <property type="entry name" value="Peptidase_M48"/>
    <property type="match status" value="1"/>
</dbReference>
<dbReference type="PANTHER" id="PTHR43221">
    <property type="entry name" value="PROTEASE HTPX"/>
    <property type="match status" value="1"/>
</dbReference>
<feature type="transmembrane region" description="Helical" evidence="13">
    <location>
        <begin position="534"/>
        <end position="558"/>
    </location>
</feature>
<evidence type="ECO:0000256" key="8">
    <source>
        <dbReference type="ARBA" id="ARBA00022833"/>
    </source>
</evidence>
<keyword evidence="8" id="KW-0862">Zinc</keyword>
<reference evidence="15" key="1">
    <citation type="submission" date="2020-10" db="EMBL/GenBank/DDBJ databases">
        <authorList>
            <person name="Castelo-Branco R."/>
            <person name="Eusebio N."/>
            <person name="Adriana R."/>
            <person name="Vieira A."/>
            <person name="Brugerolle De Fraissinette N."/>
            <person name="Rezende De Castro R."/>
            <person name="Schneider M.P."/>
            <person name="Vasconcelos V."/>
            <person name="Leao P.N."/>
        </authorList>
    </citation>
    <scope>NUCLEOTIDE SEQUENCE</scope>
    <source>
        <strain evidence="15">LEGE 06105</strain>
    </source>
</reference>
<feature type="transmembrane region" description="Helical" evidence="13">
    <location>
        <begin position="379"/>
        <end position="401"/>
    </location>
</feature>
<keyword evidence="9 13" id="KW-1133">Transmembrane helix</keyword>
<keyword evidence="16" id="KW-1185">Reference proteome</keyword>
<evidence type="ECO:0000256" key="7">
    <source>
        <dbReference type="ARBA" id="ARBA00022801"/>
    </source>
</evidence>
<feature type="region of interest" description="Disordered" evidence="12">
    <location>
        <begin position="119"/>
        <end position="139"/>
    </location>
</feature>
<dbReference type="GO" id="GO:0004222">
    <property type="term" value="F:metalloendopeptidase activity"/>
    <property type="evidence" value="ECO:0007669"/>
    <property type="project" value="InterPro"/>
</dbReference>
<dbReference type="Gene3D" id="3.30.2010.10">
    <property type="entry name" value="Metalloproteases ('zincins'), catalytic domain"/>
    <property type="match status" value="1"/>
</dbReference>
<feature type="transmembrane region" description="Helical" evidence="13">
    <location>
        <begin position="345"/>
        <end position="364"/>
    </location>
</feature>
<evidence type="ECO:0000256" key="13">
    <source>
        <dbReference type="SAM" id="Phobius"/>
    </source>
</evidence>
<dbReference type="PANTHER" id="PTHR43221:SF1">
    <property type="entry name" value="PROTEASE HTPX"/>
    <property type="match status" value="1"/>
</dbReference>
<evidence type="ECO:0000256" key="3">
    <source>
        <dbReference type="ARBA" id="ARBA00022475"/>
    </source>
</evidence>
<evidence type="ECO:0000259" key="14">
    <source>
        <dbReference type="Pfam" id="PF01435"/>
    </source>
</evidence>
<dbReference type="RefSeq" id="WP_193920903.1">
    <property type="nucleotide sequence ID" value="NZ_JADEWL010000040.1"/>
</dbReference>
<feature type="domain" description="Peptidase M48" evidence="14">
    <location>
        <begin position="296"/>
        <end position="508"/>
    </location>
</feature>
<evidence type="ECO:0000256" key="2">
    <source>
        <dbReference type="ARBA" id="ARBA00004651"/>
    </source>
</evidence>
<keyword evidence="4" id="KW-0645">Protease</keyword>
<evidence type="ECO:0000313" key="16">
    <source>
        <dbReference type="Proteomes" id="UP000620559"/>
    </source>
</evidence>
<keyword evidence="5 13" id="KW-0812">Transmembrane</keyword>
<evidence type="ECO:0000256" key="10">
    <source>
        <dbReference type="ARBA" id="ARBA00023049"/>
    </source>
</evidence>
<evidence type="ECO:0000256" key="6">
    <source>
        <dbReference type="ARBA" id="ARBA00022723"/>
    </source>
</evidence>
<keyword evidence="7" id="KW-0378">Hydrolase</keyword>
<evidence type="ECO:0000256" key="11">
    <source>
        <dbReference type="ARBA" id="ARBA00023136"/>
    </source>
</evidence>
<dbReference type="InterPro" id="IPR001915">
    <property type="entry name" value="Peptidase_M48"/>
</dbReference>
<gene>
    <name evidence="15" type="ORF">IQ247_13875</name>
</gene>
<organism evidence="15 16">
    <name type="scientific">Plectonema cf. radiosum LEGE 06105</name>
    <dbReference type="NCBI Taxonomy" id="945769"/>
    <lineage>
        <taxon>Bacteria</taxon>
        <taxon>Bacillati</taxon>
        <taxon>Cyanobacteriota</taxon>
        <taxon>Cyanophyceae</taxon>
        <taxon>Oscillatoriophycideae</taxon>
        <taxon>Oscillatoriales</taxon>
        <taxon>Microcoleaceae</taxon>
        <taxon>Plectonema</taxon>
    </lineage>
</organism>
<evidence type="ECO:0000256" key="4">
    <source>
        <dbReference type="ARBA" id="ARBA00022670"/>
    </source>
</evidence>
<comment type="caution">
    <text evidence="15">The sequence shown here is derived from an EMBL/GenBank/DDBJ whole genome shotgun (WGS) entry which is preliminary data.</text>
</comment>
<dbReference type="GO" id="GO:0046872">
    <property type="term" value="F:metal ion binding"/>
    <property type="evidence" value="ECO:0007669"/>
    <property type="project" value="UniProtKB-KW"/>
</dbReference>
<dbReference type="GO" id="GO:0006508">
    <property type="term" value="P:proteolysis"/>
    <property type="evidence" value="ECO:0007669"/>
    <property type="project" value="UniProtKB-KW"/>
</dbReference>
<dbReference type="EMBL" id="JADEWL010000040">
    <property type="protein sequence ID" value="MBE9213740.1"/>
    <property type="molecule type" value="Genomic_DNA"/>
</dbReference>
<proteinExistence type="predicted"/>
<comment type="subcellular location">
    <subcellularLocation>
        <location evidence="2">Cell membrane</location>
        <topology evidence="2">Multi-pass membrane protein</topology>
    </subcellularLocation>
</comment>
<dbReference type="InterPro" id="IPR050083">
    <property type="entry name" value="HtpX_protease"/>
</dbReference>
<evidence type="ECO:0000256" key="1">
    <source>
        <dbReference type="ARBA" id="ARBA00001947"/>
    </source>
</evidence>
<protein>
    <submittedName>
        <fullName evidence="15">M48 family metalloprotease</fullName>
    </submittedName>
</protein>
<feature type="transmembrane region" description="Helical" evidence="13">
    <location>
        <begin position="185"/>
        <end position="209"/>
    </location>
</feature>
<dbReference type="Proteomes" id="UP000620559">
    <property type="component" value="Unassembled WGS sequence"/>
</dbReference>
<feature type="transmembrane region" description="Helical" evidence="13">
    <location>
        <begin position="229"/>
        <end position="253"/>
    </location>
</feature>
<evidence type="ECO:0000256" key="9">
    <source>
        <dbReference type="ARBA" id="ARBA00022989"/>
    </source>
</evidence>
<evidence type="ECO:0000256" key="5">
    <source>
        <dbReference type="ARBA" id="ARBA00022692"/>
    </source>
</evidence>